<protein>
    <submittedName>
        <fullName evidence="1">Uncharacterized protein</fullName>
    </submittedName>
</protein>
<evidence type="ECO:0000313" key="1">
    <source>
        <dbReference type="EMBL" id="CAD8875162.1"/>
    </source>
</evidence>
<proteinExistence type="predicted"/>
<accession>A0A7S1B566</accession>
<name>A0A7S1B566_9STRA</name>
<gene>
    <name evidence="1" type="ORF">CHYS00102_LOCUS2337</name>
</gene>
<dbReference type="EMBL" id="HBFR01003379">
    <property type="protein sequence ID" value="CAD8875162.1"/>
    <property type="molecule type" value="Transcribed_RNA"/>
</dbReference>
<organism evidence="1">
    <name type="scientific">Corethron hystrix</name>
    <dbReference type="NCBI Taxonomy" id="216773"/>
    <lineage>
        <taxon>Eukaryota</taxon>
        <taxon>Sar</taxon>
        <taxon>Stramenopiles</taxon>
        <taxon>Ochrophyta</taxon>
        <taxon>Bacillariophyta</taxon>
        <taxon>Coscinodiscophyceae</taxon>
        <taxon>Corethrophycidae</taxon>
        <taxon>Corethrales</taxon>
        <taxon>Corethraceae</taxon>
        <taxon>Corethron</taxon>
    </lineage>
</organism>
<sequence length="108" mass="13096">MIGHMNEKFNMFTHVPKKENVQERLMFSTAQLYNRKKLQKKNSAPQIIKFVNARQVLANHHHLLNYILKDSFFQFRNKNFNTFFPTMPQAFLLYTWREFCSHFSSNFC</sequence>
<dbReference type="AlphaFoldDB" id="A0A7S1B566"/>
<reference evidence="1" key="1">
    <citation type="submission" date="2021-01" db="EMBL/GenBank/DDBJ databases">
        <authorList>
            <person name="Corre E."/>
            <person name="Pelletier E."/>
            <person name="Niang G."/>
            <person name="Scheremetjew M."/>
            <person name="Finn R."/>
            <person name="Kale V."/>
            <person name="Holt S."/>
            <person name="Cochrane G."/>
            <person name="Meng A."/>
            <person name="Brown T."/>
            <person name="Cohen L."/>
        </authorList>
    </citation>
    <scope>NUCLEOTIDE SEQUENCE</scope>
    <source>
        <strain evidence="1">308</strain>
    </source>
</reference>